<gene>
    <name evidence="1" type="ORF">ROSMUCSMR3_02823</name>
</gene>
<evidence type="ECO:0000313" key="1">
    <source>
        <dbReference type="EMBL" id="ARE84290.1"/>
    </source>
</evidence>
<organism evidence="1 2">
    <name type="scientific">Roseovarius mucosus</name>
    <dbReference type="NCBI Taxonomy" id="215743"/>
    <lineage>
        <taxon>Bacteria</taxon>
        <taxon>Pseudomonadati</taxon>
        <taxon>Pseudomonadota</taxon>
        <taxon>Alphaproteobacteria</taxon>
        <taxon>Rhodobacterales</taxon>
        <taxon>Roseobacteraceae</taxon>
        <taxon>Roseovarius</taxon>
    </lineage>
</organism>
<reference evidence="1 2" key="1">
    <citation type="submission" date="2017-03" db="EMBL/GenBank/DDBJ databases">
        <title>Genome Sequence of Roseovarius mucosus strain SMR3 Isolated from a culture of the Diatom Skeletonema marinoi.</title>
        <authorList>
            <person name="Topel M."/>
            <person name="Pinder M."/>
            <person name="Johansson O.N."/>
            <person name="Kourtchenko O."/>
            <person name="Godhe A."/>
            <person name="Clarke A.K."/>
        </authorList>
    </citation>
    <scope>NUCLEOTIDE SEQUENCE [LARGE SCALE GENOMIC DNA]</scope>
    <source>
        <strain evidence="1 2">SMR3</strain>
    </source>
</reference>
<dbReference type="EMBL" id="CP020474">
    <property type="protein sequence ID" value="ARE84290.1"/>
    <property type="molecule type" value="Genomic_DNA"/>
</dbReference>
<evidence type="ECO:0000313" key="2">
    <source>
        <dbReference type="Proteomes" id="UP000192273"/>
    </source>
</evidence>
<keyword evidence="2" id="KW-1185">Reference proteome</keyword>
<dbReference type="KEGG" id="rmm:ROSMUCSMR3_02823"/>
<sequence length="86" mass="9169">MLEAKEAIRGLIDKIVITPVPTGGKRMEPQLDLHGALAGILALSLGGAGKSGQQKTSLEQEVMQSIVFMVAGGRNRRSLPNLRCMI</sequence>
<proteinExistence type="predicted"/>
<dbReference type="AlphaFoldDB" id="A0A1V0RR90"/>
<dbReference type="Proteomes" id="UP000192273">
    <property type="component" value="Chromosome"/>
</dbReference>
<protein>
    <submittedName>
        <fullName evidence="1">Resolvase</fullName>
    </submittedName>
</protein>
<accession>A0A1V0RR90</accession>
<name>A0A1V0RR90_9RHOB</name>